<protein>
    <submittedName>
        <fullName evidence="2">Pimeloyl-ACP methyl ester carboxylesterase</fullName>
    </submittedName>
</protein>
<dbReference type="EMBL" id="VLKN01000003">
    <property type="protein sequence ID" value="TWI03746.1"/>
    <property type="molecule type" value="Genomic_DNA"/>
</dbReference>
<comment type="caution">
    <text evidence="2">The sequence shown here is derived from an EMBL/GenBank/DDBJ whole genome shotgun (WGS) entry which is preliminary data.</text>
</comment>
<keyword evidence="3" id="KW-1185">Reference proteome</keyword>
<organism evidence="2 3">
    <name type="scientific">Luteimonas cucumeris</name>
    <dbReference type="NCBI Taxonomy" id="985012"/>
    <lineage>
        <taxon>Bacteria</taxon>
        <taxon>Pseudomonadati</taxon>
        <taxon>Pseudomonadota</taxon>
        <taxon>Gammaproteobacteria</taxon>
        <taxon>Lysobacterales</taxon>
        <taxon>Lysobacteraceae</taxon>
        <taxon>Luteimonas</taxon>
    </lineage>
</organism>
<dbReference type="Gene3D" id="3.40.50.1820">
    <property type="entry name" value="alpha/beta hydrolase"/>
    <property type="match status" value="1"/>
</dbReference>
<dbReference type="InterPro" id="IPR029058">
    <property type="entry name" value="AB_hydrolase_fold"/>
</dbReference>
<dbReference type="Proteomes" id="UP000315167">
    <property type="component" value="Unassembled WGS sequence"/>
</dbReference>
<sequence length="277" mass="30844">MENSTRDRLVFSHANGFPAPVYRLMLDALREPFEVSSVARFGHDPHHPVTRGWPRLVDELEAHVQAHAAAGVRTWLVGHSLGGYLSLLLAHRMRERIAGIVLLDSPLIEGFSARLVKLGRCTGLDRHLLPLEQTLQRRTRWPDIDAVHAHYAGKPAFARWDPRVLRDYAELGTAAVGNGERELLFDREVEHRIYRTLPTASVAAIARQLPMPVAFVGGKHSAEVRRVGVRATRRLVGERIAWLDGGHLFPMEQPIATAETVWALIRAMSLPAATCAA</sequence>
<evidence type="ECO:0000313" key="2">
    <source>
        <dbReference type="EMBL" id="TWI03746.1"/>
    </source>
</evidence>
<name>A0A562L894_9GAMM</name>
<dbReference type="OrthoDB" id="5729753at2"/>
<dbReference type="SUPFAM" id="SSF53474">
    <property type="entry name" value="alpha/beta-Hydrolases"/>
    <property type="match status" value="1"/>
</dbReference>
<gene>
    <name evidence="2" type="ORF">IP90_01561</name>
</gene>
<evidence type="ECO:0000313" key="3">
    <source>
        <dbReference type="Proteomes" id="UP000315167"/>
    </source>
</evidence>
<dbReference type="InterPro" id="IPR000073">
    <property type="entry name" value="AB_hydrolase_1"/>
</dbReference>
<evidence type="ECO:0000259" key="1">
    <source>
        <dbReference type="Pfam" id="PF12697"/>
    </source>
</evidence>
<reference evidence="2 3" key="1">
    <citation type="journal article" date="2015" name="Stand. Genomic Sci.">
        <title>Genomic Encyclopedia of Bacterial and Archaeal Type Strains, Phase III: the genomes of soil and plant-associated and newly described type strains.</title>
        <authorList>
            <person name="Whitman W.B."/>
            <person name="Woyke T."/>
            <person name="Klenk H.P."/>
            <person name="Zhou Y."/>
            <person name="Lilburn T.G."/>
            <person name="Beck B.J."/>
            <person name="De Vos P."/>
            <person name="Vandamme P."/>
            <person name="Eisen J.A."/>
            <person name="Garrity G."/>
            <person name="Hugenholtz P."/>
            <person name="Kyrpides N.C."/>
        </authorList>
    </citation>
    <scope>NUCLEOTIDE SEQUENCE [LARGE SCALE GENOMIC DNA]</scope>
    <source>
        <strain evidence="2 3">CGMCC 1.10821</strain>
    </source>
</reference>
<proteinExistence type="predicted"/>
<dbReference type="Pfam" id="PF12697">
    <property type="entry name" value="Abhydrolase_6"/>
    <property type="match status" value="1"/>
</dbReference>
<feature type="domain" description="AB hydrolase-1" evidence="1">
    <location>
        <begin position="9"/>
        <end position="259"/>
    </location>
</feature>
<dbReference type="AlphaFoldDB" id="A0A562L894"/>
<accession>A0A562L894</accession>